<protein>
    <submittedName>
        <fullName evidence="1">Uncharacterized protein</fullName>
    </submittedName>
</protein>
<evidence type="ECO:0000313" key="1">
    <source>
        <dbReference type="EMBL" id="TDD41393.1"/>
    </source>
</evidence>
<dbReference type="AlphaFoldDB" id="A0A4R4YAE8"/>
<gene>
    <name evidence="1" type="ORF">E1288_32985</name>
</gene>
<organism evidence="1 2">
    <name type="scientific">Saccharopolyspora elongata</name>
    <dbReference type="NCBI Taxonomy" id="2530387"/>
    <lineage>
        <taxon>Bacteria</taxon>
        <taxon>Bacillati</taxon>
        <taxon>Actinomycetota</taxon>
        <taxon>Actinomycetes</taxon>
        <taxon>Pseudonocardiales</taxon>
        <taxon>Pseudonocardiaceae</taxon>
        <taxon>Saccharopolyspora</taxon>
    </lineage>
</organism>
<dbReference type="RefSeq" id="WP_132492279.1">
    <property type="nucleotide sequence ID" value="NZ_SMKW01000059.1"/>
</dbReference>
<comment type="caution">
    <text evidence="1">The sequence shown here is derived from an EMBL/GenBank/DDBJ whole genome shotgun (WGS) entry which is preliminary data.</text>
</comment>
<sequence>MPFPHNDDQVVNYRVTDAVDLNRLVPGARAYRYASVTSVGQLDVIVLCCGRISRLSGDFVHAVHLALCTNCALTYDVRVIDENDGGFVAQFIVRDERPVVARRRSDHWLARQYQSC</sequence>
<proteinExistence type="predicted"/>
<reference evidence="1 2" key="1">
    <citation type="submission" date="2019-03" db="EMBL/GenBank/DDBJ databases">
        <title>Draft genome sequences of novel Actinobacteria.</title>
        <authorList>
            <person name="Sahin N."/>
            <person name="Ay H."/>
            <person name="Saygin H."/>
        </authorList>
    </citation>
    <scope>NUCLEOTIDE SEQUENCE [LARGE SCALE GENOMIC DNA]</scope>
    <source>
        <strain evidence="1 2">7K502</strain>
    </source>
</reference>
<evidence type="ECO:0000313" key="2">
    <source>
        <dbReference type="Proteomes" id="UP000294947"/>
    </source>
</evidence>
<accession>A0A4R4YAE8</accession>
<keyword evidence="2" id="KW-1185">Reference proteome</keyword>
<dbReference type="Proteomes" id="UP000294947">
    <property type="component" value="Unassembled WGS sequence"/>
</dbReference>
<dbReference type="EMBL" id="SMKW01000059">
    <property type="protein sequence ID" value="TDD41393.1"/>
    <property type="molecule type" value="Genomic_DNA"/>
</dbReference>
<name>A0A4R4YAE8_9PSEU</name>